<dbReference type="EMBL" id="QZBD01000938">
    <property type="protein sequence ID" value="THY02330.1"/>
    <property type="molecule type" value="Genomic_DNA"/>
</dbReference>
<comment type="caution">
    <text evidence="1">The sequence shown here is derived from an EMBL/GenBank/DDBJ whole genome shotgun (WGS) entry which is preliminary data.</text>
</comment>
<dbReference type="Proteomes" id="UP000306584">
    <property type="component" value="Unassembled WGS sequence"/>
</dbReference>
<accession>A0A4S9JLZ1</accession>
<reference evidence="1 2" key="1">
    <citation type="submission" date="2018-10" db="EMBL/GenBank/DDBJ databases">
        <title>Fifty Aureobasidium pullulans genomes reveal a recombining polyextremotolerant generalist.</title>
        <authorList>
            <person name="Gostincar C."/>
            <person name="Turk M."/>
            <person name="Zajc J."/>
            <person name="Gunde-Cimerman N."/>
        </authorList>
    </citation>
    <scope>NUCLEOTIDE SEQUENCE [LARGE SCALE GENOMIC DNA]</scope>
    <source>
        <strain evidence="1 2">EXF-6604</strain>
    </source>
</reference>
<evidence type="ECO:0000313" key="2">
    <source>
        <dbReference type="Proteomes" id="UP000306584"/>
    </source>
</evidence>
<organism evidence="1 2">
    <name type="scientific">Aureobasidium pullulans</name>
    <name type="common">Black yeast</name>
    <name type="synonym">Pullularia pullulans</name>
    <dbReference type="NCBI Taxonomy" id="5580"/>
    <lineage>
        <taxon>Eukaryota</taxon>
        <taxon>Fungi</taxon>
        <taxon>Dikarya</taxon>
        <taxon>Ascomycota</taxon>
        <taxon>Pezizomycotina</taxon>
        <taxon>Dothideomycetes</taxon>
        <taxon>Dothideomycetidae</taxon>
        <taxon>Dothideales</taxon>
        <taxon>Saccotheciaceae</taxon>
        <taxon>Aureobasidium</taxon>
    </lineage>
</organism>
<feature type="non-terminal residue" evidence="1">
    <location>
        <position position="1"/>
    </location>
</feature>
<sequence>GHVIQATVRERKINALEVRHSLNTCLVTQVKSDDVYNWTKKVCHAHFFLVCRHDLVTFKNGEIFYLLKAVILSNTSQKQEINKSVGVSSRQVFPNELRDTMASVDDLRTVIHYLGNPKSVEGVDPEKIHHFMMTKVDQIEQFLSQVQGGPPEQPKAVSPPCMDFLIYSGIDKVMQNTVKELIAFDGAEAPLVHEHIGDPAFGRYLEQFLVSTKEMIARDPSILDNFEVTVRKRFLDLLIKKIQKSMNYRLRTHFELL</sequence>
<evidence type="ECO:0000313" key="1">
    <source>
        <dbReference type="EMBL" id="THY02330.1"/>
    </source>
</evidence>
<protein>
    <submittedName>
        <fullName evidence="1">Uncharacterized protein</fullName>
    </submittedName>
</protein>
<gene>
    <name evidence="1" type="ORF">D6D01_10304</name>
</gene>
<proteinExistence type="predicted"/>
<dbReference type="AlphaFoldDB" id="A0A4S9JLZ1"/>
<name>A0A4S9JLZ1_AURPU</name>